<proteinExistence type="predicted"/>
<comment type="caution">
    <text evidence="1">The sequence shown here is derived from an EMBL/GenBank/DDBJ whole genome shotgun (WGS) entry which is preliminary data.</text>
</comment>
<protein>
    <submittedName>
        <fullName evidence="1">Uncharacterized protein</fullName>
    </submittedName>
</protein>
<keyword evidence="2" id="KW-1185">Reference proteome</keyword>
<name>A0A846QIU3_9BACT</name>
<gene>
    <name evidence="1" type="ORF">GGQ74_001831</name>
</gene>
<accession>A0A846QIU3</accession>
<dbReference type="RefSeq" id="WP_167941246.1">
    <property type="nucleotide sequence ID" value="NZ_JAATJA010000002.1"/>
</dbReference>
<reference evidence="1 2" key="1">
    <citation type="submission" date="2020-03" db="EMBL/GenBank/DDBJ databases">
        <title>Genomic Encyclopedia of Type Strains, Phase IV (KMG-IV): sequencing the most valuable type-strain genomes for metagenomic binning, comparative biology and taxonomic classification.</title>
        <authorList>
            <person name="Goeker M."/>
        </authorList>
    </citation>
    <scope>NUCLEOTIDE SEQUENCE [LARGE SCALE GENOMIC DNA]</scope>
    <source>
        <strain evidence="1 2">DSM 24233</strain>
    </source>
</reference>
<evidence type="ECO:0000313" key="2">
    <source>
        <dbReference type="Proteomes" id="UP000580856"/>
    </source>
</evidence>
<dbReference type="EMBL" id="JAATJA010000002">
    <property type="protein sequence ID" value="NJB68158.1"/>
    <property type="molecule type" value="Genomic_DNA"/>
</dbReference>
<evidence type="ECO:0000313" key="1">
    <source>
        <dbReference type="EMBL" id="NJB68158.1"/>
    </source>
</evidence>
<dbReference type="AlphaFoldDB" id="A0A846QIU3"/>
<dbReference type="Proteomes" id="UP000580856">
    <property type="component" value="Unassembled WGS sequence"/>
</dbReference>
<sequence length="198" mass="21707">MIAVTGIASLDIPAALAAARRRIVLHAAIYGNFADSPTHAAALETALSHPDFGGLDVVSIRPETEGRAMRDFLDALREGWTPEAMAEHVARSREFLHGLARRHPGRVRLYETARPGLFPALIIDDDIHFGHYARSPIPAPEGFWFHVHADVERLSAWLRSGNIPPHATADERAALRIVSECLRAMDESAPATREDISA</sequence>
<organism evidence="1 2">
    <name type="scientific">Desulfobaculum xiamenense</name>
    <dbReference type="NCBI Taxonomy" id="995050"/>
    <lineage>
        <taxon>Bacteria</taxon>
        <taxon>Pseudomonadati</taxon>
        <taxon>Thermodesulfobacteriota</taxon>
        <taxon>Desulfovibrionia</taxon>
        <taxon>Desulfovibrionales</taxon>
        <taxon>Desulfovibrionaceae</taxon>
        <taxon>Desulfobaculum</taxon>
    </lineage>
</organism>